<feature type="region of interest" description="Disordered" evidence="11">
    <location>
        <begin position="1029"/>
        <end position="1050"/>
    </location>
</feature>
<dbReference type="InterPro" id="IPR001841">
    <property type="entry name" value="Znf_RING"/>
</dbReference>
<dbReference type="GO" id="GO:0055087">
    <property type="term" value="C:Ski complex"/>
    <property type="evidence" value="ECO:0007669"/>
    <property type="project" value="TreeGrafter"/>
</dbReference>
<dbReference type="PROSITE" id="PS50089">
    <property type="entry name" value="ZF_RING_2"/>
    <property type="match status" value="1"/>
</dbReference>
<keyword evidence="4" id="KW-0863">Zinc-finger</keyword>
<evidence type="ECO:0000256" key="8">
    <source>
        <dbReference type="ARBA" id="ARBA00022840"/>
    </source>
</evidence>
<evidence type="ECO:0000256" key="7">
    <source>
        <dbReference type="ARBA" id="ARBA00022833"/>
    </source>
</evidence>
<dbReference type="PANTHER" id="PTHR12131:SF1">
    <property type="entry name" value="ATP-DEPENDENT RNA HELICASE SUPV3L1, MITOCHONDRIAL-RELATED"/>
    <property type="match status" value="1"/>
</dbReference>
<dbReference type="Pfam" id="PF00271">
    <property type="entry name" value="Helicase_C"/>
    <property type="match status" value="1"/>
</dbReference>
<dbReference type="Gene3D" id="3.30.40.10">
    <property type="entry name" value="Zinc/RING finger domain, C3HC4 (zinc finger)"/>
    <property type="match status" value="1"/>
</dbReference>
<dbReference type="VEuPathDB" id="VectorBase:AALB008726"/>
<dbReference type="Gene3D" id="1.10.3380.30">
    <property type="match status" value="1"/>
</dbReference>
<dbReference type="GO" id="GO:0008270">
    <property type="term" value="F:zinc ion binding"/>
    <property type="evidence" value="ECO:0007669"/>
    <property type="project" value="UniProtKB-KW"/>
</dbReference>
<keyword evidence="3" id="KW-0547">Nucleotide-binding</keyword>
<dbReference type="SMART" id="SM00487">
    <property type="entry name" value="DEXDc"/>
    <property type="match status" value="1"/>
</dbReference>
<dbReference type="Gene3D" id="3.40.50.300">
    <property type="entry name" value="P-loop containing nucleotide triphosphate hydrolases"/>
    <property type="match status" value="2"/>
</dbReference>
<reference evidence="13 14" key="1">
    <citation type="journal article" date="2017" name="G3 (Bethesda)">
        <title>The Physical Genome Mapping of Anopheles albimanus Corrected Scaffold Misassemblies and Identified Interarm Rearrangements in Genus Anopheles.</title>
        <authorList>
            <person name="Artemov G.N."/>
            <person name="Peery A.N."/>
            <person name="Jiang X."/>
            <person name="Tu Z."/>
            <person name="Stegniy V.N."/>
            <person name="Sharakhova M.V."/>
            <person name="Sharakhov I.V."/>
        </authorList>
    </citation>
    <scope>NUCLEOTIDE SEQUENCE [LARGE SCALE GENOMIC DNA]</scope>
    <source>
        <strain evidence="13 14">ALBI9_A</strain>
    </source>
</reference>
<protein>
    <submittedName>
        <fullName evidence="13">Uncharacterized protein</fullName>
    </submittedName>
</protein>
<evidence type="ECO:0000256" key="10">
    <source>
        <dbReference type="ARBA" id="ARBA00047984"/>
    </source>
</evidence>
<dbReference type="InterPro" id="IPR027417">
    <property type="entry name" value="P-loop_NTPase"/>
</dbReference>
<keyword evidence="14" id="KW-1185">Reference proteome</keyword>
<evidence type="ECO:0000256" key="3">
    <source>
        <dbReference type="ARBA" id="ARBA00022741"/>
    </source>
</evidence>
<evidence type="ECO:0000256" key="12">
    <source>
        <dbReference type="SAM" id="Phobius"/>
    </source>
</evidence>
<dbReference type="InterPro" id="IPR012961">
    <property type="entry name" value="Ski2/MTR4_C"/>
</dbReference>
<keyword evidence="12" id="KW-1133">Transmembrane helix</keyword>
<dbReference type="FunFam" id="3.40.50.300:FF:000354">
    <property type="entry name" value="ATP-dependent RNA helicase SKI2"/>
    <property type="match status" value="1"/>
</dbReference>
<keyword evidence="12" id="KW-0812">Transmembrane</keyword>
<feature type="transmembrane region" description="Helical" evidence="12">
    <location>
        <begin position="89"/>
        <end position="108"/>
    </location>
</feature>
<comment type="catalytic activity">
    <reaction evidence="10">
        <text>ATP + H2O = ADP + phosphate + H(+)</text>
        <dbReference type="Rhea" id="RHEA:13065"/>
        <dbReference type="ChEBI" id="CHEBI:15377"/>
        <dbReference type="ChEBI" id="CHEBI:15378"/>
        <dbReference type="ChEBI" id="CHEBI:30616"/>
        <dbReference type="ChEBI" id="CHEBI:43474"/>
        <dbReference type="ChEBI" id="CHEBI:456216"/>
        <dbReference type="EC" id="3.6.4.13"/>
    </reaction>
</comment>
<evidence type="ECO:0000256" key="9">
    <source>
        <dbReference type="ARBA" id="ARBA00022884"/>
    </source>
</evidence>
<feature type="compositionally biased region" description="Polar residues" evidence="11">
    <location>
        <begin position="723"/>
        <end position="738"/>
    </location>
</feature>
<comment type="subcellular location">
    <subcellularLocation>
        <location evidence="1">Cytoplasm</location>
    </subcellularLocation>
</comment>
<dbReference type="PANTHER" id="PTHR12131">
    <property type="entry name" value="ATP-DEPENDENT RNA AND DNA HELICASE"/>
    <property type="match status" value="1"/>
</dbReference>
<dbReference type="Pfam" id="PF08148">
    <property type="entry name" value="DSHCT"/>
    <property type="match status" value="1"/>
</dbReference>
<evidence type="ECO:0000256" key="2">
    <source>
        <dbReference type="ARBA" id="ARBA00022490"/>
    </source>
</evidence>
<dbReference type="VEuPathDB" id="VectorBase:AALB20_030090"/>
<dbReference type="GO" id="GO:0005524">
    <property type="term" value="F:ATP binding"/>
    <property type="evidence" value="ECO:0007669"/>
    <property type="project" value="UniProtKB-KW"/>
</dbReference>
<dbReference type="SUPFAM" id="SSF52540">
    <property type="entry name" value="P-loop containing nucleoside triphosphate hydrolases"/>
    <property type="match status" value="1"/>
</dbReference>
<organism evidence="13 14">
    <name type="scientific">Anopheles albimanus</name>
    <name type="common">New world malaria mosquito</name>
    <dbReference type="NCBI Taxonomy" id="7167"/>
    <lineage>
        <taxon>Eukaryota</taxon>
        <taxon>Metazoa</taxon>
        <taxon>Ecdysozoa</taxon>
        <taxon>Arthropoda</taxon>
        <taxon>Hexapoda</taxon>
        <taxon>Insecta</taxon>
        <taxon>Pterygota</taxon>
        <taxon>Neoptera</taxon>
        <taxon>Endopterygota</taxon>
        <taxon>Diptera</taxon>
        <taxon>Nematocera</taxon>
        <taxon>Culicoidea</taxon>
        <taxon>Culicidae</taxon>
        <taxon>Anophelinae</taxon>
        <taxon>Anopheles</taxon>
    </lineage>
</organism>
<feature type="region of interest" description="Disordered" evidence="11">
    <location>
        <begin position="345"/>
        <end position="374"/>
    </location>
</feature>
<keyword evidence="4" id="KW-0479">Metal-binding</keyword>
<dbReference type="Proteomes" id="UP000069272">
    <property type="component" value="Chromosome 2R"/>
</dbReference>
<evidence type="ECO:0000313" key="14">
    <source>
        <dbReference type="Proteomes" id="UP000069272"/>
    </source>
</evidence>
<proteinExistence type="predicted"/>
<name>A0A182FQA6_ANOAL</name>
<dbReference type="SMART" id="SM01142">
    <property type="entry name" value="DSHCT"/>
    <property type="match status" value="1"/>
</dbReference>
<dbReference type="Pfam" id="PF13920">
    <property type="entry name" value="zf-C3HC4_3"/>
    <property type="match status" value="1"/>
</dbReference>
<keyword evidence="2" id="KW-0963">Cytoplasm</keyword>
<dbReference type="InterPro" id="IPR001650">
    <property type="entry name" value="Helicase_C-like"/>
</dbReference>
<dbReference type="PROSITE" id="PS51194">
    <property type="entry name" value="HELICASE_CTER"/>
    <property type="match status" value="1"/>
</dbReference>
<feature type="region of interest" description="Disordered" evidence="11">
    <location>
        <begin position="721"/>
        <end position="742"/>
    </location>
</feature>
<dbReference type="InterPro" id="IPR013083">
    <property type="entry name" value="Znf_RING/FYVE/PHD"/>
</dbReference>
<dbReference type="SMART" id="SM00490">
    <property type="entry name" value="HELICc"/>
    <property type="match status" value="1"/>
</dbReference>
<dbReference type="EnsemblMetazoa" id="AALB008726-RA">
    <property type="protein sequence ID" value="AALB008726-PA"/>
    <property type="gene ID" value="AALB008726"/>
</dbReference>
<keyword evidence="7" id="KW-0862">Zinc</keyword>
<dbReference type="GO" id="GO:0003724">
    <property type="term" value="F:RNA helicase activity"/>
    <property type="evidence" value="ECO:0007669"/>
    <property type="project" value="UniProtKB-EC"/>
</dbReference>
<keyword evidence="8" id="KW-0067">ATP-binding</keyword>
<evidence type="ECO:0000256" key="5">
    <source>
        <dbReference type="ARBA" id="ARBA00022801"/>
    </source>
</evidence>
<dbReference type="GO" id="GO:0016787">
    <property type="term" value="F:hydrolase activity"/>
    <property type="evidence" value="ECO:0007669"/>
    <property type="project" value="UniProtKB-KW"/>
</dbReference>
<dbReference type="CDD" id="cd16787">
    <property type="entry name" value="mRING-HC-C3HC5_CGRF1"/>
    <property type="match status" value="1"/>
</dbReference>
<sequence length="1939" mass="215765">MEAVRSVRSVRTDPTDQAVLSIANIGCRRRRRPDACLRDCLPPPRIRCPSQVGGRGHGLVDHERTTPLLIQLTQDLFCSFCSFFASHPIIIIVAVVVVVVVIIIIIIINNIGSRAAVILRVQADDVLRPSNVAQQNHNVHVPRLKMTRVHIPFTFRLLDAGNNSFDEVRLAVSSQVKYSLQAFWGVSIRELHVSLWRTWNDLKEASSSLIVDSSYCQQLATNVRCCQPHTEHIIALQSPKPPLILGAPPRLAYPLVVFMIRECEPDELLHPDETSSPSKRTFLMLNFACSRSDPQVILVNVVHLRDPVCPLPTSILAQYLKQASGQLSCLKQLYLATGDPMTADEASSNGGSMVGSTTASTASSNGVGGGASSGAPTGTLSLAEPVACAGNNEPLLCSDSAPRDCPVGEQLCVVCHYFPLSRALLPCRHTCICAVCFSKLDRCPMCRATITSYFCIRTEEYLPASTTNELKVNSKPKGTVHWLDALNDRLTDFLGFRTNSFGACSDSENQLQPTNYSAPGEVPLSRRSSAMQEPDVDVLRAFIVEPQIPLNDPKRFYQPRQPTLELLYEIPPAPIGSRIVANRCAEMGHLLDFVEVTIADAGANAKNSMSLQREPVEGESARGSASYFPFWPGGFETPEAMLKTAASADGADSGDLLFDESSLKSCPPGFTNGIEFTKSGTSGGSSRSTVDGDTQTTGAVVDLLSAIEDEEGFVLLAEETVDPGSSSTIQNEAQTEGKTGTPLVIGEGEEEELLATEGVQHRTAPILNISANSGTNLQSAEWAEILDISKPVDDFYVKIPVMAHRFPFELDIFQKQAILKLEEHSHVFVAAHTSAGKTVVAEYAIALSKKHLTKSIYTSPIKALSNQKYRDFKTTFQDVGLMTGDIQIEPTASCLIMTTEILRSMLYCGSDITRDLEYVIFDEVHYITDSERGHVWEEVLILLPDHVCIVMLSATVPNTLEFANWVGKTKQKRVYVVSTAKRPVPLEHYLYTGFGGKSKSDCFLIVNEHSAFTHEGYRKAKECMEVKQTKASGGGGGGPVMRNQKRTGPYSQKQEQTLWVGLIHYLKSQDKLPVVAFTLSRNRCDSNADALLSCDLTTAREKYAINSFFQLCLHRLIPPDRALPQVRQMQSCLERGIGIHHSGILPILKEIVEMLFARGLVKILFATETFAMGVNMPARTVIFDSTRKFDGQSVRPLQPSEYTQMAGRAGRRGLDKTGTVIIICKNEVPAESELKTMILGKPVRLESQFRLTYAMMLYLLRVELVTVENMMLHSFREFGKRQQLPQSKRELTKVQEKVSRLNKLGDHLQPLCDFYHAAEEIIRLWNEIMPKQLCQPKALNELKPGRVLVISEKQHYNKLALLLAVSVQSQKDMKLTVLVLDHQQQSGTVSEVSGKDKDDTVDRIDRGTLWHRMLSLAIPYQSFIPEGVGGHKILVLGPTNVVELTKQTIRCEAQKIIQNWETRQIPRFRDSPLSSSVIDAVASLSELQAMLPDGNALGVFESIPLKMLFDHVELTRELQKAQGKLLQYQPYTNIANFEQEFALVYDRMQLERKLDDLKFQVSYESMSLYPDYCRKLEVLQDLKYIDDMHQVAMKGRVACEMGQNELMITELVMRNILTDLQPAEIAALLSSLVFQAKTDVSPKLTETLEKAVVQFREVENDIRSVERQHGVMEVVKKEELNFGLVEVVYEWACNKPFAEIMMLTDIKEGIIVRCIQQLNETLCNVKDAARIIGDPVLHSKMEEASNAIKRDIVFAASLYTSSTPVVIVEAELTLLSPPDTPRMLPVSDQLTFQTTSSKLFSTVGCQETRSSLVQITTRRSYLDRIIAPARHETLDGEIGFVWSLIERRFRYRGRAPADRIAADRMHSQVPASTLAVRMETEPSELPQASISPYSAGAHATELTDESWLLYSYHRVQSPGPASFQMMTLRSYEHEARTLP</sequence>
<dbReference type="FunFam" id="1.10.3380.30:FF:000001">
    <property type="entry name" value="Ski2 ATP-dependent RNA helicase"/>
    <property type="match status" value="1"/>
</dbReference>
<dbReference type="PROSITE" id="PS51192">
    <property type="entry name" value="HELICASE_ATP_BIND_1"/>
    <property type="match status" value="1"/>
</dbReference>
<dbReference type="InterPro" id="IPR050699">
    <property type="entry name" value="RNA-DNA_Helicase"/>
</dbReference>
<keyword evidence="9" id="KW-0694">RNA-binding</keyword>
<dbReference type="InterPro" id="IPR014001">
    <property type="entry name" value="Helicase_ATP-bd"/>
</dbReference>
<dbReference type="FunFam" id="3.40.50.300:FF:000447">
    <property type="entry name" value="helicase SKI2W isoform X2"/>
    <property type="match status" value="1"/>
</dbReference>
<dbReference type="InterPro" id="IPR040801">
    <property type="entry name" value="Ski2_N"/>
</dbReference>
<keyword evidence="5" id="KW-0378">Hydrolase</keyword>
<dbReference type="Pfam" id="PF17911">
    <property type="entry name" value="Ski2_N"/>
    <property type="match status" value="1"/>
</dbReference>
<dbReference type="Pfam" id="PF00270">
    <property type="entry name" value="DEAD"/>
    <property type="match status" value="1"/>
</dbReference>
<evidence type="ECO:0000256" key="11">
    <source>
        <dbReference type="SAM" id="MobiDB-lite"/>
    </source>
</evidence>
<dbReference type="VEuPathDB" id="VectorBase:AALB20_038318"/>
<dbReference type="CDD" id="cd18795">
    <property type="entry name" value="SF2_C_Ski2"/>
    <property type="match status" value="1"/>
</dbReference>
<reference evidence="13" key="2">
    <citation type="submission" date="2022-08" db="UniProtKB">
        <authorList>
            <consortium name="EnsemblMetazoa"/>
        </authorList>
    </citation>
    <scope>IDENTIFICATION</scope>
    <source>
        <strain evidence="13">STECLA/ALBI9_A</strain>
    </source>
</reference>
<keyword evidence="6" id="KW-0347">Helicase</keyword>
<accession>A0A182FQA6</accession>
<dbReference type="STRING" id="7167.A0A182FQA6"/>
<keyword evidence="12" id="KW-0472">Membrane</keyword>
<dbReference type="GO" id="GO:0070478">
    <property type="term" value="P:nuclear-transcribed mRNA catabolic process, 3'-5' exonucleolytic nonsense-mediated decay"/>
    <property type="evidence" value="ECO:0007669"/>
    <property type="project" value="TreeGrafter"/>
</dbReference>
<evidence type="ECO:0000256" key="1">
    <source>
        <dbReference type="ARBA" id="ARBA00004496"/>
    </source>
</evidence>
<evidence type="ECO:0000256" key="4">
    <source>
        <dbReference type="ARBA" id="ARBA00022771"/>
    </source>
</evidence>
<dbReference type="InterPro" id="IPR011545">
    <property type="entry name" value="DEAD/DEAH_box_helicase_dom"/>
</dbReference>
<feature type="compositionally biased region" description="Low complexity" evidence="11">
    <location>
        <begin position="350"/>
        <end position="365"/>
    </location>
</feature>
<evidence type="ECO:0000313" key="13">
    <source>
        <dbReference type="EnsemblMetazoa" id="AALB008726-PA"/>
    </source>
</evidence>
<dbReference type="GO" id="GO:0003723">
    <property type="term" value="F:RNA binding"/>
    <property type="evidence" value="ECO:0007669"/>
    <property type="project" value="UniProtKB-KW"/>
</dbReference>
<evidence type="ECO:0000256" key="6">
    <source>
        <dbReference type="ARBA" id="ARBA00022806"/>
    </source>
</evidence>